<accession>A0A397GPZ9</accession>
<feature type="compositionally biased region" description="Low complexity" evidence="1">
    <location>
        <begin position="113"/>
        <end position="122"/>
    </location>
</feature>
<feature type="compositionally biased region" description="Low complexity" evidence="1">
    <location>
        <begin position="234"/>
        <end position="243"/>
    </location>
</feature>
<dbReference type="EMBL" id="NIDN02000221">
    <property type="protein sequence ID" value="RLL94229.1"/>
    <property type="molecule type" value="Genomic_DNA"/>
</dbReference>
<keyword evidence="3" id="KW-1185">Reference proteome</keyword>
<evidence type="ECO:0000256" key="1">
    <source>
        <dbReference type="SAM" id="MobiDB-lite"/>
    </source>
</evidence>
<comment type="caution">
    <text evidence="2">The sequence shown here is derived from an EMBL/GenBank/DDBJ whole genome shotgun (WGS) entry which is preliminary data.</text>
</comment>
<protein>
    <submittedName>
        <fullName evidence="2">Uncharacterized protein</fullName>
    </submittedName>
</protein>
<sequence>MAAKMGMSHTVKCVFRLTFLLKKAERSFHHKGKAVDHSHSAAPSLSLSKCECSDPGLGPLCKETGMHDYDDDACSCTDTNTDTDTDTDASSVSSPDLAVKAHPAEAEAEAEAEAGSSSSSSSTQPRTGNGNSNRKRLVRIVSFKSIAHDCTRWSSARERELAIAEHELARCQKAWSSEQELWLEYIKILLEEKEAHEEFLSHRAKQAGDERVNFRKAWRRSRAGEEQRGRTRSRSGLGALRGSRSGKGRGE</sequence>
<feature type="region of interest" description="Disordered" evidence="1">
    <location>
        <begin position="83"/>
        <end position="134"/>
    </location>
</feature>
<organism evidence="2 3">
    <name type="scientific">Aspergillus turcosus</name>
    <dbReference type="NCBI Taxonomy" id="1245748"/>
    <lineage>
        <taxon>Eukaryota</taxon>
        <taxon>Fungi</taxon>
        <taxon>Dikarya</taxon>
        <taxon>Ascomycota</taxon>
        <taxon>Pezizomycotina</taxon>
        <taxon>Eurotiomycetes</taxon>
        <taxon>Eurotiomycetidae</taxon>
        <taxon>Eurotiales</taxon>
        <taxon>Aspergillaceae</taxon>
        <taxon>Aspergillus</taxon>
        <taxon>Aspergillus subgen. Fumigati</taxon>
    </lineage>
</organism>
<dbReference type="OrthoDB" id="4362041at2759"/>
<reference evidence="2 3" key="1">
    <citation type="submission" date="2018-08" db="EMBL/GenBank/DDBJ databases">
        <title>Draft genome sequences of two Aspergillus turcosus clinical strains isolated from bronchoalveolar lavage fluid: one azole-susceptible and the other azole-resistant.</title>
        <authorList>
            <person name="Parent-Michaud M."/>
            <person name="Dufresne P.J."/>
            <person name="Fournier E."/>
            <person name="Martineau C."/>
            <person name="Moreira S."/>
            <person name="Perkins V."/>
            <person name="De Repentigny L."/>
            <person name="Dufresne S.F."/>
        </authorList>
    </citation>
    <scope>NUCLEOTIDE SEQUENCE [LARGE SCALE GENOMIC DNA]</scope>
    <source>
        <strain evidence="2">HMR AF 1038</strain>
    </source>
</reference>
<proteinExistence type="predicted"/>
<name>A0A397GPZ9_9EURO</name>
<evidence type="ECO:0000313" key="3">
    <source>
        <dbReference type="Proteomes" id="UP000215289"/>
    </source>
</evidence>
<gene>
    <name evidence="2" type="ORF">CFD26_100078</name>
</gene>
<dbReference type="Proteomes" id="UP000215289">
    <property type="component" value="Unassembled WGS sequence"/>
</dbReference>
<dbReference type="AlphaFoldDB" id="A0A397GPZ9"/>
<feature type="compositionally biased region" description="Polar residues" evidence="1">
    <location>
        <begin position="123"/>
        <end position="132"/>
    </location>
</feature>
<feature type="region of interest" description="Disordered" evidence="1">
    <location>
        <begin position="210"/>
        <end position="251"/>
    </location>
</feature>
<evidence type="ECO:0000313" key="2">
    <source>
        <dbReference type="EMBL" id="RLL94229.1"/>
    </source>
</evidence>